<dbReference type="AlphaFoldDB" id="A0A7X3K0K5"/>
<reference evidence="1 2" key="1">
    <citation type="journal article" date="2019" name="Microorganisms">
        <title>Paenibacillus lutrae sp. nov., A Chitinolytic Species Isolated from A River Otter in Castril Natural Park, Granada, Spain.</title>
        <authorList>
            <person name="Rodriguez M."/>
            <person name="Reina J.C."/>
            <person name="Bejar V."/>
            <person name="Llamas I."/>
        </authorList>
    </citation>
    <scope>NUCLEOTIDE SEQUENCE [LARGE SCALE GENOMIC DNA]</scope>
    <source>
        <strain evidence="1 2">N10</strain>
    </source>
</reference>
<accession>A0A7X3K0K5</accession>
<dbReference type="EMBL" id="RHLK01000010">
    <property type="protein sequence ID" value="MVP01180.1"/>
    <property type="molecule type" value="Genomic_DNA"/>
</dbReference>
<evidence type="ECO:0000313" key="1">
    <source>
        <dbReference type="EMBL" id="MVP01180.1"/>
    </source>
</evidence>
<comment type="caution">
    <text evidence="1">The sequence shown here is derived from an EMBL/GenBank/DDBJ whole genome shotgun (WGS) entry which is preliminary data.</text>
</comment>
<evidence type="ECO:0000313" key="2">
    <source>
        <dbReference type="Proteomes" id="UP000490800"/>
    </source>
</evidence>
<organism evidence="1 2">
    <name type="scientific">Paenibacillus lutrae</name>
    <dbReference type="NCBI Taxonomy" id="2078573"/>
    <lineage>
        <taxon>Bacteria</taxon>
        <taxon>Bacillati</taxon>
        <taxon>Bacillota</taxon>
        <taxon>Bacilli</taxon>
        <taxon>Bacillales</taxon>
        <taxon>Paenibacillaceae</taxon>
        <taxon>Paenibacillus</taxon>
    </lineage>
</organism>
<gene>
    <name evidence="1" type="ORF">EDM21_16915</name>
</gene>
<name>A0A7X3K0K5_9BACL</name>
<keyword evidence="2" id="KW-1185">Reference proteome</keyword>
<dbReference type="OrthoDB" id="2736409at2"/>
<dbReference type="InterPro" id="IPR045424">
    <property type="entry name" value="DUF6509"/>
</dbReference>
<proteinExistence type="predicted"/>
<dbReference type="RefSeq" id="WP_157337339.1">
    <property type="nucleotide sequence ID" value="NZ_RHLK01000010.1"/>
</dbReference>
<dbReference type="Proteomes" id="UP000490800">
    <property type="component" value="Unassembled WGS sequence"/>
</dbReference>
<dbReference type="Pfam" id="PF20119">
    <property type="entry name" value="DUF6509"/>
    <property type="match status" value="1"/>
</dbReference>
<protein>
    <submittedName>
        <fullName evidence="1">Pullulanase</fullName>
    </submittedName>
</protein>
<sequence length="99" mass="11382">MLTITAYSVEVVKDPFGILAGQRYEFILDIEVPEDDELYTPNGLYLRVIYSVEESGSRIAKVDFHESSTDKYLDYDLEEDEIQLVDAFCKEHLPEAKAK</sequence>